<reference evidence="2" key="1">
    <citation type="journal article" date="2023" name="Nat. Plants">
        <title>Single-cell RNA sequencing provides a high-resolution roadmap for understanding the multicellular compartmentation of specialized metabolism.</title>
        <authorList>
            <person name="Sun S."/>
            <person name="Shen X."/>
            <person name="Li Y."/>
            <person name="Li Y."/>
            <person name="Wang S."/>
            <person name="Li R."/>
            <person name="Zhang H."/>
            <person name="Shen G."/>
            <person name="Guo B."/>
            <person name="Wei J."/>
            <person name="Xu J."/>
            <person name="St-Pierre B."/>
            <person name="Chen S."/>
            <person name="Sun C."/>
        </authorList>
    </citation>
    <scope>NUCLEOTIDE SEQUENCE [LARGE SCALE GENOMIC DNA]</scope>
</reference>
<evidence type="ECO:0000313" key="2">
    <source>
        <dbReference type="Proteomes" id="UP001060085"/>
    </source>
</evidence>
<dbReference type="EMBL" id="CM044703">
    <property type="protein sequence ID" value="KAI5673266.1"/>
    <property type="molecule type" value="Genomic_DNA"/>
</dbReference>
<name>A0ACC0BKY0_CATRO</name>
<gene>
    <name evidence="1" type="ORF">M9H77_13630</name>
</gene>
<dbReference type="Proteomes" id="UP001060085">
    <property type="component" value="Linkage Group LG03"/>
</dbReference>
<comment type="caution">
    <text evidence="1">The sequence shown here is derived from an EMBL/GenBank/DDBJ whole genome shotgun (WGS) entry which is preliminary data.</text>
</comment>
<organism evidence="1 2">
    <name type="scientific">Catharanthus roseus</name>
    <name type="common">Madagascar periwinkle</name>
    <name type="synonym">Vinca rosea</name>
    <dbReference type="NCBI Taxonomy" id="4058"/>
    <lineage>
        <taxon>Eukaryota</taxon>
        <taxon>Viridiplantae</taxon>
        <taxon>Streptophyta</taxon>
        <taxon>Embryophyta</taxon>
        <taxon>Tracheophyta</taxon>
        <taxon>Spermatophyta</taxon>
        <taxon>Magnoliopsida</taxon>
        <taxon>eudicotyledons</taxon>
        <taxon>Gunneridae</taxon>
        <taxon>Pentapetalae</taxon>
        <taxon>asterids</taxon>
        <taxon>lamiids</taxon>
        <taxon>Gentianales</taxon>
        <taxon>Apocynaceae</taxon>
        <taxon>Rauvolfioideae</taxon>
        <taxon>Vinceae</taxon>
        <taxon>Catharanthinae</taxon>
        <taxon>Catharanthus</taxon>
    </lineage>
</organism>
<protein>
    <submittedName>
        <fullName evidence="1">Uncharacterized protein</fullName>
    </submittedName>
</protein>
<sequence length="242" mass="27218">MAIRMPRIIPSKQLLRRSSSQNSADIPKGCFAVYVGEDEKKRFMIPISYLNDPLFQDLLLQAEEEYGFKHPMGGITIPCSEDVFTDVITRLSHDNIKQHIQIDFQSWIIFIGGHCHVIGIRVTLQILSMAVRVKQILGRIFSTGAGSNVPRGHFAVYVGETKKRFVIPLSYLKNPSFQNLLSQAEEEFGFSHPMGGLTIPCKEEIFQTLTSHLHADDQTRELCNGLQSFLLLSLSIADGKNL</sequence>
<evidence type="ECO:0000313" key="1">
    <source>
        <dbReference type="EMBL" id="KAI5673266.1"/>
    </source>
</evidence>
<keyword evidence="2" id="KW-1185">Reference proteome</keyword>
<accession>A0ACC0BKY0</accession>
<proteinExistence type="predicted"/>